<evidence type="ECO:0000313" key="4">
    <source>
        <dbReference type="EMBL" id="MED1201551.1"/>
    </source>
</evidence>
<dbReference type="InterPro" id="IPR056984">
    <property type="entry name" value="WH_Rok"/>
</dbReference>
<evidence type="ECO:0000259" key="2">
    <source>
        <dbReference type="Pfam" id="PF23159"/>
    </source>
</evidence>
<evidence type="ECO:0000313" key="5">
    <source>
        <dbReference type="Proteomes" id="UP001341444"/>
    </source>
</evidence>
<protein>
    <submittedName>
        <fullName evidence="4">Competence protein ComK</fullName>
    </submittedName>
</protein>
<feature type="region of interest" description="Disordered" evidence="1">
    <location>
        <begin position="49"/>
        <end position="83"/>
    </location>
</feature>
<name>A0ABU6MA45_9BACI</name>
<dbReference type="EMBL" id="JARMAB010000002">
    <property type="protein sequence ID" value="MED1201551.1"/>
    <property type="molecule type" value="Genomic_DNA"/>
</dbReference>
<proteinExistence type="predicted"/>
<comment type="caution">
    <text evidence="4">The sequence shown here is derived from an EMBL/GenBank/DDBJ whole genome shotgun (WGS) entry which is preliminary data.</text>
</comment>
<accession>A0ABU6MA45</accession>
<reference evidence="4 5" key="1">
    <citation type="submission" date="2023-03" db="EMBL/GenBank/DDBJ databases">
        <title>Bacillus Genome Sequencing.</title>
        <authorList>
            <person name="Dunlap C."/>
        </authorList>
    </citation>
    <scope>NUCLEOTIDE SEQUENCE [LARGE SCALE GENOMIC DNA]</scope>
    <source>
        <strain evidence="4 5">B-23453</strain>
    </source>
</reference>
<dbReference type="Pfam" id="PF23159">
    <property type="entry name" value="WHD_Rok"/>
    <property type="match status" value="1"/>
</dbReference>
<dbReference type="InterPro" id="IPR058971">
    <property type="entry name" value="Rok_N_oligomerisation"/>
</dbReference>
<dbReference type="Pfam" id="PF26513">
    <property type="entry name" value="Rok_N"/>
    <property type="match status" value="1"/>
</dbReference>
<feature type="compositionally biased region" description="Basic and acidic residues" evidence="1">
    <location>
        <begin position="49"/>
        <end position="65"/>
    </location>
</feature>
<evidence type="ECO:0000259" key="3">
    <source>
        <dbReference type="Pfam" id="PF26513"/>
    </source>
</evidence>
<sequence length="145" mass="17154">MRLEQLNGAEIQVIKEFHLERQSIFKRLRELDETNSDFVIKLEDLTKEKEAAKEETKTEDSQLRERKLRIGRPSRRSKSSKMREAAIRILKEHREPLKGSQLQKMIEETTGLKIANMTTFMKTVEKADANIQKPYRGLYQYMAQR</sequence>
<feature type="domain" description="Rok N-terminal oligomerisation" evidence="3">
    <location>
        <begin position="1"/>
        <end position="32"/>
    </location>
</feature>
<dbReference type="Proteomes" id="UP001341444">
    <property type="component" value="Unassembled WGS sequence"/>
</dbReference>
<dbReference type="RefSeq" id="WP_157090592.1">
    <property type="nucleotide sequence ID" value="NZ_JARMAB010000002.1"/>
</dbReference>
<gene>
    <name evidence="4" type="ORF">P4T90_00430</name>
</gene>
<feature type="domain" description="Repressor Rok winged helix" evidence="2">
    <location>
        <begin position="83"/>
        <end position="139"/>
    </location>
</feature>
<feature type="compositionally biased region" description="Basic residues" evidence="1">
    <location>
        <begin position="66"/>
        <end position="80"/>
    </location>
</feature>
<evidence type="ECO:0000256" key="1">
    <source>
        <dbReference type="SAM" id="MobiDB-lite"/>
    </source>
</evidence>
<keyword evidence="5" id="KW-1185">Reference proteome</keyword>
<organism evidence="4 5">
    <name type="scientific">Heyndrickxia acidicola</name>
    <dbReference type="NCBI Taxonomy" id="209389"/>
    <lineage>
        <taxon>Bacteria</taxon>
        <taxon>Bacillati</taxon>
        <taxon>Bacillota</taxon>
        <taxon>Bacilli</taxon>
        <taxon>Bacillales</taxon>
        <taxon>Bacillaceae</taxon>
        <taxon>Heyndrickxia</taxon>
    </lineage>
</organism>